<accession>A0ABQ8GKE5</accession>
<name>A0ABQ8GKE5_9PEZI</name>
<dbReference type="InterPro" id="IPR036188">
    <property type="entry name" value="FAD/NAD-bd_sf"/>
</dbReference>
<reference evidence="2 3" key="1">
    <citation type="journal article" date="2021" name="Nat. Commun.">
        <title>Genetic determinants of endophytism in the Arabidopsis root mycobiome.</title>
        <authorList>
            <person name="Mesny F."/>
            <person name="Miyauchi S."/>
            <person name="Thiergart T."/>
            <person name="Pickel B."/>
            <person name="Atanasova L."/>
            <person name="Karlsson M."/>
            <person name="Huettel B."/>
            <person name="Barry K.W."/>
            <person name="Haridas S."/>
            <person name="Chen C."/>
            <person name="Bauer D."/>
            <person name="Andreopoulos W."/>
            <person name="Pangilinan J."/>
            <person name="LaButti K."/>
            <person name="Riley R."/>
            <person name="Lipzen A."/>
            <person name="Clum A."/>
            <person name="Drula E."/>
            <person name="Henrissat B."/>
            <person name="Kohler A."/>
            <person name="Grigoriev I.V."/>
            <person name="Martin F.M."/>
            <person name="Hacquard S."/>
        </authorList>
    </citation>
    <scope>NUCLEOTIDE SEQUENCE [LARGE SCALE GENOMIC DNA]</scope>
    <source>
        <strain evidence="2 3">MPI-SDFR-AT-0080</strain>
    </source>
</reference>
<feature type="region of interest" description="Disordered" evidence="1">
    <location>
        <begin position="549"/>
        <end position="605"/>
    </location>
</feature>
<dbReference type="EMBL" id="JAGTJR010000008">
    <property type="protein sequence ID" value="KAH7055872.1"/>
    <property type="molecule type" value="Genomic_DNA"/>
</dbReference>
<sequence length="605" mass="66459">MATGSVCDPRQVMTVKPKPPLVEERLATAARADALHLNRLTNLPVDQDGPADASGSSFHGAFCSEKLRDMANNRLRDVDTVIVGNGPSALILSYILHGHIPYYTRPHHDPLLHAKLESRRNLLDLTPDLYAHFLSSLRYSTQALPINNLLDTLIRPNADTEIDPESCVAWRYEPDKAVSHVALGNSRHAGGQWADKPVSASSEIGTLSYAEMLSLPGYSFADHWKAMNGEALPHFLRPTRAQVAAYYEAYPRAVGIAESIQNCVEVSHVSRTADGFYIGSHDIRCKHLVLGSGIFSVNISPPPLLAPLCGVHNITKPLLVIGSGFSAADVIISTPPHRKIIHMFNWKPEERPSPLRGCHHQAYPEYAGIYRQMKLAALSSSKSKPPASPLMKKRNNPFFTHRDWTTVYEGIPNGNIVDIAFVEDFAKVTMRLESDEIIERAVGGIEYVVGRRGSLDYLHDSLRSEVVSPTVGQEDEEEENSASGLISGRTLREKAETDLEVARSVFIIGSLTGDSLVRHAFGACAYAAGKILDAKHEFAEEHNCAAAAAKTEMPTPPRSPVQKGDNSHSRNGSSPRIRPNGVSHHDLHLDRRKLPRAMVLQSAER</sequence>
<dbReference type="PANTHER" id="PTHR15192">
    <property type="entry name" value="PROTEIN CBG05349"/>
    <property type="match status" value="1"/>
</dbReference>
<evidence type="ECO:0000313" key="2">
    <source>
        <dbReference type="EMBL" id="KAH7055872.1"/>
    </source>
</evidence>
<keyword evidence="3" id="KW-1185">Reference proteome</keyword>
<dbReference type="Proteomes" id="UP000774617">
    <property type="component" value="Unassembled WGS sequence"/>
</dbReference>
<protein>
    <submittedName>
        <fullName evidence="2">Uncharacterized protein</fullName>
    </submittedName>
</protein>
<feature type="region of interest" description="Disordered" evidence="1">
    <location>
        <begin position="468"/>
        <end position="489"/>
    </location>
</feature>
<evidence type="ECO:0000256" key="1">
    <source>
        <dbReference type="SAM" id="MobiDB-lite"/>
    </source>
</evidence>
<gene>
    <name evidence="2" type="ORF">B0J12DRAFT_655994</name>
</gene>
<dbReference type="PANTHER" id="PTHR15192:SF8">
    <property type="entry name" value="FAD_NAD(P)-BINDING DOMAIN-CONTAINING PROTEIN"/>
    <property type="match status" value="1"/>
</dbReference>
<dbReference type="SUPFAM" id="SSF51905">
    <property type="entry name" value="FAD/NAD(P)-binding domain"/>
    <property type="match status" value="1"/>
</dbReference>
<comment type="caution">
    <text evidence="2">The sequence shown here is derived from an EMBL/GenBank/DDBJ whole genome shotgun (WGS) entry which is preliminary data.</text>
</comment>
<dbReference type="Gene3D" id="3.50.50.60">
    <property type="entry name" value="FAD/NAD(P)-binding domain"/>
    <property type="match status" value="1"/>
</dbReference>
<proteinExistence type="predicted"/>
<organism evidence="2 3">
    <name type="scientific">Macrophomina phaseolina</name>
    <dbReference type="NCBI Taxonomy" id="35725"/>
    <lineage>
        <taxon>Eukaryota</taxon>
        <taxon>Fungi</taxon>
        <taxon>Dikarya</taxon>
        <taxon>Ascomycota</taxon>
        <taxon>Pezizomycotina</taxon>
        <taxon>Dothideomycetes</taxon>
        <taxon>Dothideomycetes incertae sedis</taxon>
        <taxon>Botryosphaeriales</taxon>
        <taxon>Botryosphaeriaceae</taxon>
        <taxon>Macrophomina</taxon>
    </lineage>
</organism>
<evidence type="ECO:0000313" key="3">
    <source>
        <dbReference type="Proteomes" id="UP000774617"/>
    </source>
</evidence>
<dbReference type="InterPro" id="IPR029731">
    <property type="entry name" value="OSGIN1/2"/>
</dbReference>